<feature type="region of interest" description="Disordered" evidence="1">
    <location>
        <begin position="1"/>
        <end position="60"/>
    </location>
</feature>
<organism evidence="2 3">
    <name type="scientific">Striga asiatica</name>
    <name type="common">Asiatic witchweed</name>
    <name type="synonym">Buchnera asiatica</name>
    <dbReference type="NCBI Taxonomy" id="4170"/>
    <lineage>
        <taxon>Eukaryota</taxon>
        <taxon>Viridiplantae</taxon>
        <taxon>Streptophyta</taxon>
        <taxon>Embryophyta</taxon>
        <taxon>Tracheophyta</taxon>
        <taxon>Spermatophyta</taxon>
        <taxon>Magnoliopsida</taxon>
        <taxon>eudicotyledons</taxon>
        <taxon>Gunneridae</taxon>
        <taxon>Pentapetalae</taxon>
        <taxon>asterids</taxon>
        <taxon>lamiids</taxon>
        <taxon>Lamiales</taxon>
        <taxon>Orobanchaceae</taxon>
        <taxon>Buchnereae</taxon>
        <taxon>Striga</taxon>
    </lineage>
</organism>
<keyword evidence="3" id="KW-1185">Reference proteome</keyword>
<gene>
    <name evidence="2" type="ORF">STAS_24739</name>
</gene>
<name>A0A5A7QRF3_STRAF</name>
<keyword evidence="2" id="KW-0030">Aminoacyl-tRNA synthetase</keyword>
<keyword evidence="2" id="KW-0687">Ribonucleoprotein</keyword>
<keyword evidence="2" id="KW-0436">Ligase</keyword>
<evidence type="ECO:0000313" key="2">
    <source>
        <dbReference type="EMBL" id="GER47639.1"/>
    </source>
</evidence>
<dbReference type="AlphaFoldDB" id="A0A5A7QRF3"/>
<accession>A0A5A7QRF3</accession>
<reference evidence="3" key="1">
    <citation type="journal article" date="2019" name="Curr. Biol.">
        <title>Genome Sequence of Striga asiatica Provides Insight into the Evolution of Plant Parasitism.</title>
        <authorList>
            <person name="Yoshida S."/>
            <person name="Kim S."/>
            <person name="Wafula E.K."/>
            <person name="Tanskanen J."/>
            <person name="Kim Y.M."/>
            <person name="Honaas L."/>
            <person name="Yang Z."/>
            <person name="Spallek T."/>
            <person name="Conn C.E."/>
            <person name="Ichihashi Y."/>
            <person name="Cheong K."/>
            <person name="Cui S."/>
            <person name="Der J.P."/>
            <person name="Gundlach H."/>
            <person name="Jiao Y."/>
            <person name="Hori C."/>
            <person name="Ishida J.K."/>
            <person name="Kasahara H."/>
            <person name="Kiba T."/>
            <person name="Kim M.S."/>
            <person name="Koo N."/>
            <person name="Laohavisit A."/>
            <person name="Lee Y.H."/>
            <person name="Lumba S."/>
            <person name="McCourt P."/>
            <person name="Mortimer J.C."/>
            <person name="Mutuku J.M."/>
            <person name="Nomura T."/>
            <person name="Sasaki-Sekimoto Y."/>
            <person name="Seto Y."/>
            <person name="Wang Y."/>
            <person name="Wakatake T."/>
            <person name="Sakakibara H."/>
            <person name="Demura T."/>
            <person name="Yamaguchi S."/>
            <person name="Yoneyama K."/>
            <person name="Manabe R.I."/>
            <person name="Nelson D.C."/>
            <person name="Schulman A.H."/>
            <person name="Timko M.P."/>
            <person name="dePamphilis C.W."/>
            <person name="Choi D."/>
            <person name="Shirasu K."/>
        </authorList>
    </citation>
    <scope>NUCLEOTIDE SEQUENCE [LARGE SCALE GENOMIC DNA]</scope>
    <source>
        <strain evidence="3">cv. UVA1</strain>
    </source>
</reference>
<sequence length="134" mass="14826">MKEADITGFPHPEVSHARTPPASNREISAPRSVHSSLVSRGEAPLQNSGDGTSSGRRSRLVGEQISMLSVGQQPQLTIVLHYSYRLDGAFTPEHNQDEVREIMIEAIIGECDKIINHLFLNYIDPDPVKKRSVP</sequence>
<evidence type="ECO:0000313" key="3">
    <source>
        <dbReference type="Proteomes" id="UP000325081"/>
    </source>
</evidence>
<dbReference type="GO" id="GO:0005840">
    <property type="term" value="C:ribosome"/>
    <property type="evidence" value="ECO:0007669"/>
    <property type="project" value="UniProtKB-KW"/>
</dbReference>
<keyword evidence="2" id="KW-0689">Ribosomal protein</keyword>
<proteinExistence type="predicted"/>
<dbReference type="GO" id="GO:0004812">
    <property type="term" value="F:aminoacyl-tRNA ligase activity"/>
    <property type="evidence" value="ECO:0007669"/>
    <property type="project" value="UniProtKB-KW"/>
</dbReference>
<comment type="caution">
    <text evidence="2">The sequence shown here is derived from an EMBL/GenBank/DDBJ whole genome shotgun (WGS) entry which is preliminary data.</text>
</comment>
<protein>
    <submittedName>
        <fullName evidence="2">Ribosomal protein L25/Gln-tRNA synthetase</fullName>
    </submittedName>
</protein>
<dbReference type="Proteomes" id="UP000325081">
    <property type="component" value="Unassembled WGS sequence"/>
</dbReference>
<evidence type="ECO:0000256" key="1">
    <source>
        <dbReference type="SAM" id="MobiDB-lite"/>
    </source>
</evidence>
<dbReference type="EMBL" id="BKCP01007959">
    <property type="protein sequence ID" value="GER47639.1"/>
    <property type="molecule type" value="Genomic_DNA"/>
</dbReference>